<dbReference type="Gene3D" id="3.30.300.30">
    <property type="match status" value="1"/>
</dbReference>
<evidence type="ECO:0000259" key="4">
    <source>
        <dbReference type="Pfam" id="PF00501"/>
    </source>
</evidence>
<dbReference type="PANTHER" id="PTHR43201">
    <property type="entry name" value="ACYL-COA SYNTHETASE"/>
    <property type="match status" value="1"/>
</dbReference>
<dbReference type="Gene3D" id="3.40.50.12780">
    <property type="entry name" value="N-terminal domain of ligase-like"/>
    <property type="match status" value="1"/>
</dbReference>
<dbReference type="SUPFAM" id="SSF56801">
    <property type="entry name" value="Acetyl-CoA synthetase-like"/>
    <property type="match status" value="1"/>
</dbReference>
<evidence type="ECO:0000256" key="1">
    <source>
        <dbReference type="ARBA" id="ARBA00006432"/>
    </source>
</evidence>
<organism evidence="6 7">
    <name type="scientific">Vineibacter terrae</name>
    <dbReference type="NCBI Taxonomy" id="2586908"/>
    <lineage>
        <taxon>Bacteria</taxon>
        <taxon>Pseudomonadati</taxon>
        <taxon>Pseudomonadota</taxon>
        <taxon>Alphaproteobacteria</taxon>
        <taxon>Hyphomicrobiales</taxon>
        <taxon>Vineibacter</taxon>
    </lineage>
</organism>
<dbReference type="PROSITE" id="PS00455">
    <property type="entry name" value="AMP_BINDING"/>
    <property type="match status" value="1"/>
</dbReference>
<name>A0A5C8PP77_9HYPH</name>
<feature type="domain" description="AMP-dependent synthetase/ligase" evidence="4">
    <location>
        <begin position="29"/>
        <end position="391"/>
    </location>
</feature>
<evidence type="ECO:0000313" key="6">
    <source>
        <dbReference type="EMBL" id="TXL76767.1"/>
    </source>
</evidence>
<dbReference type="InterPro" id="IPR020845">
    <property type="entry name" value="AMP-binding_CS"/>
</dbReference>
<dbReference type="Proteomes" id="UP000321638">
    <property type="component" value="Unassembled WGS sequence"/>
</dbReference>
<dbReference type="GO" id="GO:0031956">
    <property type="term" value="F:medium-chain fatty acid-CoA ligase activity"/>
    <property type="evidence" value="ECO:0007669"/>
    <property type="project" value="TreeGrafter"/>
</dbReference>
<dbReference type="Pfam" id="PF00501">
    <property type="entry name" value="AMP-binding"/>
    <property type="match status" value="1"/>
</dbReference>
<dbReference type="InterPro" id="IPR025110">
    <property type="entry name" value="AMP-bd_C"/>
</dbReference>
<proteinExistence type="inferred from homology"/>
<dbReference type="PANTHER" id="PTHR43201:SF5">
    <property type="entry name" value="MEDIUM-CHAIN ACYL-COA LIGASE ACSF2, MITOCHONDRIAL"/>
    <property type="match status" value="1"/>
</dbReference>
<accession>A0A5C8PP77</accession>
<sequence length="536" mass="59383">MSSFTPADARGRIVNPFAGRDLNWLLDFRAETRRDHPFLVWEPFDGERQVWTYGQFRDRVLRIAAGLRKRGIKAGETVLVHLDNSPEMEFLWFACARLGAVVVTTNTRSAGAELEYFAEHCGAAAAITQPELAEMVAKNARNIRWLAVTEHLVEGGPPPASLAPDRASAFSSIDGDPADLPALEADPWRPGSVQYTSGTTSRPKGVLWTQGNALWGARTTAAHQMLTQDDVHHVVMPSFHTNARTYSILPTMWAGGTVVMQPKFSARRWWDVALRNKCTWASTLPFFLKALMQSEIPRHHFRMFGNAVNEPPFDEVFGVRTIGWWGMTETVSQGIIGDALLRNRPMSTGRPASGYGIRILRDDLQTAVAPGETGHLQCHGVRGIQIFLEYLNNPQATRDSFTDDGWFITGDRVTLDADGMITFADRDKDMLKVGGENVAASEIERVIALVPGVGECAVVAQKHRMLDEVPVAFVIPAPGVPVDGNNELPDRIMAECAAKLADFKRPRQVFVVEDMPRSTLEKVHKLELRKRLPVAG</sequence>
<gene>
    <name evidence="6" type="ORF">FHP25_11290</name>
</gene>
<evidence type="ECO:0000256" key="3">
    <source>
        <dbReference type="SAM" id="MobiDB-lite"/>
    </source>
</evidence>
<dbReference type="RefSeq" id="WP_147847031.1">
    <property type="nucleotide sequence ID" value="NZ_VDUZ01000010.1"/>
</dbReference>
<feature type="region of interest" description="Disordered" evidence="3">
    <location>
        <begin position="181"/>
        <end position="201"/>
    </location>
</feature>
<evidence type="ECO:0000313" key="7">
    <source>
        <dbReference type="Proteomes" id="UP000321638"/>
    </source>
</evidence>
<evidence type="ECO:0000256" key="2">
    <source>
        <dbReference type="ARBA" id="ARBA00022598"/>
    </source>
</evidence>
<dbReference type="InterPro" id="IPR045851">
    <property type="entry name" value="AMP-bd_C_sf"/>
</dbReference>
<keyword evidence="7" id="KW-1185">Reference proteome</keyword>
<dbReference type="InterPro" id="IPR042099">
    <property type="entry name" value="ANL_N_sf"/>
</dbReference>
<reference evidence="6 7" key="1">
    <citation type="submission" date="2019-06" db="EMBL/GenBank/DDBJ databases">
        <title>New taxonomy in bacterial strain CC-CFT640, isolated from vineyard.</title>
        <authorList>
            <person name="Lin S.-Y."/>
            <person name="Tsai C.-F."/>
            <person name="Young C.-C."/>
        </authorList>
    </citation>
    <scope>NUCLEOTIDE SEQUENCE [LARGE SCALE GENOMIC DNA]</scope>
    <source>
        <strain evidence="6 7">CC-CFT640</strain>
    </source>
</reference>
<feature type="domain" description="AMP-binding enzyme C-terminal" evidence="5">
    <location>
        <begin position="442"/>
        <end position="519"/>
    </location>
</feature>
<evidence type="ECO:0000259" key="5">
    <source>
        <dbReference type="Pfam" id="PF13193"/>
    </source>
</evidence>
<comment type="caution">
    <text evidence="6">The sequence shown here is derived from an EMBL/GenBank/DDBJ whole genome shotgun (WGS) entry which is preliminary data.</text>
</comment>
<dbReference type="OrthoDB" id="7315605at2"/>
<protein>
    <submittedName>
        <fullName evidence="6">ATP-dependent acyl-CoA ligase</fullName>
    </submittedName>
</protein>
<keyword evidence="2 6" id="KW-0436">Ligase</keyword>
<dbReference type="GO" id="GO:0006631">
    <property type="term" value="P:fatty acid metabolic process"/>
    <property type="evidence" value="ECO:0007669"/>
    <property type="project" value="TreeGrafter"/>
</dbReference>
<comment type="similarity">
    <text evidence="1">Belongs to the ATP-dependent AMP-binding enzyme family.</text>
</comment>
<dbReference type="Pfam" id="PF13193">
    <property type="entry name" value="AMP-binding_C"/>
    <property type="match status" value="1"/>
</dbReference>
<dbReference type="EMBL" id="VDUZ01000010">
    <property type="protein sequence ID" value="TXL76767.1"/>
    <property type="molecule type" value="Genomic_DNA"/>
</dbReference>
<dbReference type="InterPro" id="IPR000873">
    <property type="entry name" value="AMP-dep_synth/lig_dom"/>
</dbReference>
<dbReference type="AlphaFoldDB" id="A0A5C8PP77"/>